<dbReference type="InterPro" id="IPR043502">
    <property type="entry name" value="DNA/RNA_pol_sf"/>
</dbReference>
<accession>A0ABD0MQG4</accession>
<proteinExistence type="predicted"/>
<keyword evidence="2" id="KW-0548">Nucleotidyltransferase</keyword>
<evidence type="ECO:0000256" key="6">
    <source>
        <dbReference type="ARBA" id="ARBA00022918"/>
    </source>
</evidence>
<name>A0ABD0MQG4_CIRMR</name>
<sequence>MAERLLWRTLVGPCINQRNLISHPRKKVWPYTDGLHVTIFTDHNGLKWLMSRPNPTGRLARWSLRLQDFDFNVVHKLGSQNKVSDALSRNPLTDDVPPMDLLPEYAVIGGLDLRILSSVTLTDRSHVRQLQLDDPITGDLLRKMEMALQQDSDEENCSQYSIHDGLLYFNDPKPASGIHPLKCLKLYAPTSPRDNQDIGPTET</sequence>
<keyword evidence="5" id="KW-0378">Hydrolase</keyword>
<dbReference type="AlphaFoldDB" id="A0ABD0MQG4"/>
<comment type="caution">
    <text evidence="8">The sequence shown here is derived from an EMBL/GenBank/DDBJ whole genome shotgun (WGS) entry which is preliminary data.</text>
</comment>
<dbReference type="SUPFAM" id="SSF56672">
    <property type="entry name" value="DNA/RNA polymerases"/>
    <property type="match status" value="1"/>
</dbReference>
<dbReference type="GO" id="GO:0003964">
    <property type="term" value="F:RNA-directed DNA polymerase activity"/>
    <property type="evidence" value="ECO:0007669"/>
    <property type="project" value="UniProtKB-KW"/>
</dbReference>
<evidence type="ECO:0000256" key="5">
    <source>
        <dbReference type="ARBA" id="ARBA00022801"/>
    </source>
</evidence>
<dbReference type="GO" id="GO:0004519">
    <property type="term" value="F:endonuclease activity"/>
    <property type="evidence" value="ECO:0007669"/>
    <property type="project" value="UniProtKB-KW"/>
</dbReference>
<keyword evidence="6" id="KW-0695">RNA-directed DNA polymerase</keyword>
<evidence type="ECO:0000256" key="2">
    <source>
        <dbReference type="ARBA" id="ARBA00022695"/>
    </source>
</evidence>
<evidence type="ECO:0000256" key="1">
    <source>
        <dbReference type="ARBA" id="ARBA00022679"/>
    </source>
</evidence>
<dbReference type="GO" id="GO:0016787">
    <property type="term" value="F:hydrolase activity"/>
    <property type="evidence" value="ECO:0007669"/>
    <property type="project" value="UniProtKB-KW"/>
</dbReference>
<organism evidence="8 9">
    <name type="scientific">Cirrhinus mrigala</name>
    <name type="common">Mrigala</name>
    <dbReference type="NCBI Taxonomy" id="683832"/>
    <lineage>
        <taxon>Eukaryota</taxon>
        <taxon>Metazoa</taxon>
        <taxon>Chordata</taxon>
        <taxon>Craniata</taxon>
        <taxon>Vertebrata</taxon>
        <taxon>Euteleostomi</taxon>
        <taxon>Actinopterygii</taxon>
        <taxon>Neopterygii</taxon>
        <taxon>Teleostei</taxon>
        <taxon>Ostariophysi</taxon>
        <taxon>Cypriniformes</taxon>
        <taxon>Cyprinidae</taxon>
        <taxon>Labeoninae</taxon>
        <taxon>Labeonini</taxon>
        <taxon>Cirrhinus</taxon>
    </lineage>
</organism>
<keyword evidence="4" id="KW-0255">Endonuclease</keyword>
<evidence type="ECO:0000313" key="9">
    <source>
        <dbReference type="Proteomes" id="UP001529510"/>
    </source>
</evidence>
<evidence type="ECO:0000256" key="3">
    <source>
        <dbReference type="ARBA" id="ARBA00022722"/>
    </source>
</evidence>
<dbReference type="PANTHER" id="PTHR34072">
    <property type="entry name" value="ENZYMATIC POLYPROTEIN-RELATED"/>
    <property type="match status" value="1"/>
</dbReference>
<dbReference type="EMBL" id="JAMKFB020000255">
    <property type="protein sequence ID" value="KAL0151196.1"/>
    <property type="molecule type" value="Genomic_DNA"/>
</dbReference>
<dbReference type="Proteomes" id="UP001529510">
    <property type="component" value="Unassembled WGS sequence"/>
</dbReference>
<dbReference type="PANTHER" id="PTHR34072:SF52">
    <property type="entry name" value="RIBONUCLEASE H"/>
    <property type="match status" value="1"/>
</dbReference>
<keyword evidence="9" id="KW-1185">Reference proteome</keyword>
<gene>
    <name evidence="8" type="ORF">M9458_053387</name>
</gene>
<keyword evidence="3" id="KW-0540">Nuclease</keyword>
<feature type="domain" description="Reverse transcriptase RNase H-like" evidence="7">
    <location>
        <begin position="26"/>
        <end position="69"/>
    </location>
</feature>
<evidence type="ECO:0000259" key="7">
    <source>
        <dbReference type="Pfam" id="PF17917"/>
    </source>
</evidence>
<evidence type="ECO:0000256" key="4">
    <source>
        <dbReference type="ARBA" id="ARBA00022759"/>
    </source>
</evidence>
<protein>
    <recommendedName>
        <fullName evidence="7">Reverse transcriptase RNase H-like domain-containing protein</fullName>
    </recommendedName>
</protein>
<dbReference type="InterPro" id="IPR041373">
    <property type="entry name" value="RT_RNaseH"/>
</dbReference>
<dbReference type="Pfam" id="PF17917">
    <property type="entry name" value="RT_RNaseH"/>
    <property type="match status" value="1"/>
</dbReference>
<evidence type="ECO:0000313" key="8">
    <source>
        <dbReference type="EMBL" id="KAL0151196.1"/>
    </source>
</evidence>
<reference evidence="8 9" key="1">
    <citation type="submission" date="2024-05" db="EMBL/GenBank/DDBJ databases">
        <title>Genome sequencing and assembly of Indian major carp, Cirrhinus mrigala (Hamilton, 1822).</title>
        <authorList>
            <person name="Mohindra V."/>
            <person name="Chowdhury L.M."/>
            <person name="Lal K."/>
            <person name="Jena J.K."/>
        </authorList>
    </citation>
    <scope>NUCLEOTIDE SEQUENCE [LARGE SCALE GENOMIC DNA]</scope>
    <source>
        <strain evidence="8">CM1030</strain>
        <tissue evidence="8">Blood</tissue>
    </source>
</reference>
<keyword evidence="1" id="KW-0808">Transferase</keyword>